<reference evidence="2 3" key="1">
    <citation type="submission" date="2019-06" db="EMBL/GenBank/DDBJ databases">
        <title>Sequencing the genomes of 1000 actinobacteria strains.</title>
        <authorList>
            <person name="Klenk H.-P."/>
        </authorList>
    </citation>
    <scope>NUCLEOTIDE SEQUENCE [LARGE SCALE GENOMIC DNA]</scope>
    <source>
        <strain evidence="2 3">DSM 43186</strain>
    </source>
</reference>
<dbReference type="SMART" id="SM00530">
    <property type="entry name" value="HTH_XRE"/>
    <property type="match status" value="1"/>
</dbReference>
<accession>A0A543IX25</accession>
<dbReference type="AlphaFoldDB" id="A0A543IX25"/>
<dbReference type="OrthoDB" id="3422637at2"/>
<gene>
    <name evidence="2" type="ORF">FHX40_1822</name>
</gene>
<evidence type="ECO:0000313" key="3">
    <source>
        <dbReference type="Proteomes" id="UP000319213"/>
    </source>
</evidence>
<dbReference type="InterPro" id="IPR001387">
    <property type="entry name" value="Cro/C1-type_HTH"/>
</dbReference>
<dbReference type="GO" id="GO:0003677">
    <property type="term" value="F:DNA binding"/>
    <property type="evidence" value="ECO:0007669"/>
    <property type="project" value="InterPro"/>
</dbReference>
<dbReference type="Proteomes" id="UP000319213">
    <property type="component" value="Unassembled WGS sequence"/>
</dbReference>
<dbReference type="SUPFAM" id="SSF47413">
    <property type="entry name" value="lambda repressor-like DNA-binding domains"/>
    <property type="match status" value="1"/>
</dbReference>
<dbReference type="EMBL" id="VFPQ01000001">
    <property type="protein sequence ID" value="TQM75123.1"/>
    <property type="molecule type" value="Genomic_DNA"/>
</dbReference>
<dbReference type="PROSITE" id="PS50943">
    <property type="entry name" value="HTH_CROC1"/>
    <property type="match status" value="1"/>
</dbReference>
<dbReference type="Gene3D" id="1.10.260.40">
    <property type="entry name" value="lambda repressor-like DNA-binding domains"/>
    <property type="match status" value="1"/>
</dbReference>
<evidence type="ECO:0000313" key="2">
    <source>
        <dbReference type="EMBL" id="TQM75123.1"/>
    </source>
</evidence>
<keyword evidence="3" id="KW-1185">Reference proteome</keyword>
<comment type="caution">
    <text evidence="2">The sequence shown here is derived from an EMBL/GenBank/DDBJ whole genome shotgun (WGS) entry which is preliminary data.</text>
</comment>
<protein>
    <submittedName>
        <fullName evidence="2">Transcriptional regulator with XRE-family HTH domain</fullName>
    </submittedName>
</protein>
<proteinExistence type="predicted"/>
<name>A0A543IX25_9ACTN</name>
<dbReference type="InterPro" id="IPR010982">
    <property type="entry name" value="Lambda_DNA-bd_dom_sf"/>
</dbReference>
<dbReference type="Pfam" id="PF13560">
    <property type="entry name" value="HTH_31"/>
    <property type="match status" value="1"/>
</dbReference>
<dbReference type="CDD" id="cd00093">
    <property type="entry name" value="HTH_XRE"/>
    <property type="match status" value="1"/>
</dbReference>
<feature type="domain" description="HTH cro/C1-type" evidence="1">
    <location>
        <begin position="21"/>
        <end position="76"/>
    </location>
</feature>
<dbReference type="Pfam" id="PF19054">
    <property type="entry name" value="DUF5753"/>
    <property type="match status" value="1"/>
</dbReference>
<organism evidence="2 3">
    <name type="scientific">Thermopolyspora flexuosa</name>
    <dbReference type="NCBI Taxonomy" id="103836"/>
    <lineage>
        <taxon>Bacteria</taxon>
        <taxon>Bacillati</taxon>
        <taxon>Actinomycetota</taxon>
        <taxon>Actinomycetes</taxon>
        <taxon>Streptosporangiales</taxon>
        <taxon>Streptosporangiaceae</taxon>
        <taxon>Thermopolyspora</taxon>
    </lineage>
</organism>
<sequence length="274" mass="31125">MPAPRPLNPASSMLAYWGAELRRLRVAAGMTQRELGRRTSYSASYIGHVETARRPPSREFAVVCDKVFGTDTLTPLWDLIAEDAHPTWFRPYMELERQARTIRFWAPLLIPGLVQTPDYARALIRTSNPRWTADQVEEAVASRMRRKDVLFREDPPELLVILDEATLLRPIGGPHVMRAQLEYLLDLVETRERTSIQLVPLTMHMHAGLTGPIVVTSFRGQPDVVYLESAWRGEVITDPDGVEELTSRFDAIRVLAVPQPTSLAMIRKACEQWT</sequence>
<dbReference type="InterPro" id="IPR043917">
    <property type="entry name" value="DUF5753"/>
</dbReference>
<evidence type="ECO:0000259" key="1">
    <source>
        <dbReference type="PROSITE" id="PS50943"/>
    </source>
</evidence>